<evidence type="ECO:0000256" key="2">
    <source>
        <dbReference type="ARBA" id="ARBA00023136"/>
    </source>
</evidence>
<reference evidence="4 5" key="1">
    <citation type="submission" date="2019-09" db="EMBL/GenBank/DDBJ databases">
        <title>Hybrid Assembly of the complete Genome of the Deep-Sea Bacterium Moritella marina from long Nanopore and Illumina reads.</title>
        <authorList>
            <person name="Magin S."/>
            <person name="Georgoulis A."/>
            <person name="Papadimitriou K."/>
            <person name="Iliakis G."/>
            <person name="Vorgias C.E."/>
        </authorList>
    </citation>
    <scope>NUCLEOTIDE SEQUENCE [LARGE SCALE GENOMIC DNA]</scope>
    <source>
        <strain evidence="4 5">MP-1</strain>
    </source>
</reference>
<dbReference type="OrthoDB" id="9771071at2"/>
<dbReference type="EMBL" id="CP044399">
    <property type="protein sequence ID" value="QFI37971.1"/>
    <property type="molecule type" value="Genomic_DNA"/>
</dbReference>
<dbReference type="AlphaFoldDB" id="A0A5J6WL66"/>
<keyword evidence="5" id="KW-1185">Reference proteome</keyword>
<dbReference type="GO" id="GO:0019867">
    <property type="term" value="C:outer membrane"/>
    <property type="evidence" value="ECO:0007669"/>
    <property type="project" value="InterPro"/>
</dbReference>
<dbReference type="InterPro" id="IPR000184">
    <property type="entry name" value="Bac_surfAg_D15"/>
</dbReference>
<dbReference type="Proteomes" id="UP000327424">
    <property type="component" value="Chromosome"/>
</dbReference>
<proteinExistence type="predicted"/>
<dbReference type="Pfam" id="PF01103">
    <property type="entry name" value="Omp85"/>
    <property type="match status" value="1"/>
</dbReference>
<sequence>MTTPALPILAIFWRPLIKRIYLFLLILASQLVLIPLTVNADPLIKYQYLPTNSADMPFFTTEEQAEQRTDEYNNAIDAINHALETCDKSQCITLKQRQADLEYAIDDHQEKNGSSIMSLLGGPAYTPEVGLMLAAGGLFSFSTNREEQTLQRSSVSLFAVGTQGDAGVGYGIRSKQNLFFDNNDTRFTGTLTFSDDAENYWGVGYDKGKAQDSSADTLMRNTALTYDANLSFKNDYGFYFGPALRLKYYQADEDEIPLTAQQDDDFNEFKDKPLSIGLGVTLNYDTRDVTVNAWQGQYFNFEYINYGSNIGSDNDYQKALIDYRYYHSFNPGRVIAFYNALQWSNGDVPFYDMPTLGGSFSLRGLYAGRFRDNNAIEHTSEYRHTFLRDNGNLSAHGMTVWAGIGSVAGDADSSHLYENLLYSYGFGYRYELQPRMNVRIDFGFSADDSGFFLTFTEAF</sequence>
<evidence type="ECO:0000313" key="4">
    <source>
        <dbReference type="EMBL" id="QFI37971.1"/>
    </source>
</evidence>
<name>A0A5J6WL66_MORMI</name>
<evidence type="ECO:0000313" key="5">
    <source>
        <dbReference type="Proteomes" id="UP000327424"/>
    </source>
</evidence>
<dbReference type="Gene3D" id="2.40.160.50">
    <property type="entry name" value="membrane protein fhac: a member of the omp85/tpsb transporter family"/>
    <property type="match status" value="1"/>
</dbReference>
<comment type="subcellular location">
    <subcellularLocation>
        <location evidence="1">Membrane</location>
    </subcellularLocation>
</comment>
<accession>A0A5J6WL66</accession>
<keyword evidence="2" id="KW-0472">Membrane</keyword>
<dbReference type="RefSeq" id="WP_019441864.1">
    <property type="nucleotide sequence ID" value="NZ_ALOE01000022.1"/>
</dbReference>
<feature type="domain" description="Bacterial surface antigen (D15)" evidence="3">
    <location>
        <begin position="180"/>
        <end position="445"/>
    </location>
</feature>
<dbReference type="KEGG" id="mmaa:FR932_08960"/>
<gene>
    <name evidence="4" type="ORF">FR932_08960</name>
</gene>
<evidence type="ECO:0000259" key="3">
    <source>
        <dbReference type="Pfam" id="PF01103"/>
    </source>
</evidence>
<evidence type="ECO:0000256" key="1">
    <source>
        <dbReference type="ARBA" id="ARBA00004370"/>
    </source>
</evidence>
<protein>
    <submittedName>
        <fullName evidence="4">BamA/TamA family outer membrane protein</fullName>
    </submittedName>
</protein>
<organism evidence="4 5">
    <name type="scientific">Moritella marina ATCC 15381</name>
    <dbReference type="NCBI Taxonomy" id="1202962"/>
    <lineage>
        <taxon>Bacteria</taxon>
        <taxon>Pseudomonadati</taxon>
        <taxon>Pseudomonadota</taxon>
        <taxon>Gammaproteobacteria</taxon>
        <taxon>Alteromonadales</taxon>
        <taxon>Moritellaceae</taxon>
        <taxon>Moritella</taxon>
    </lineage>
</organism>